<dbReference type="NCBIfam" id="TIGR03816">
    <property type="entry name" value="tadE_like_DECH"/>
    <property type="match status" value="1"/>
</dbReference>
<evidence type="ECO:0000313" key="4">
    <source>
        <dbReference type="Proteomes" id="UP001479933"/>
    </source>
</evidence>
<reference evidence="3 4" key="1">
    <citation type="journal article" date="2023" name="Virus Evol.">
        <title>Computational host range prediction-The good, the bad, and the ugly.</title>
        <authorList>
            <person name="Howell A.A."/>
            <person name="Versoza C.J."/>
            <person name="Pfeifer S.P."/>
        </authorList>
    </citation>
    <scope>NUCLEOTIDE SEQUENCE [LARGE SCALE GENOMIC DNA]</scope>
    <source>
        <strain evidence="3 4">1610/1b</strain>
    </source>
</reference>
<dbReference type="InterPro" id="IPR028087">
    <property type="entry name" value="Tad_N"/>
</dbReference>
<keyword evidence="1" id="KW-1133">Transmembrane helix</keyword>
<evidence type="ECO:0000259" key="2">
    <source>
        <dbReference type="Pfam" id="PF13400"/>
    </source>
</evidence>
<dbReference type="EMBL" id="CP136137">
    <property type="protein sequence ID" value="WYY08518.1"/>
    <property type="molecule type" value="Genomic_DNA"/>
</dbReference>
<keyword evidence="4" id="KW-1185">Reference proteome</keyword>
<organism evidence="3 4">
    <name type="scientific">Gordonia hydrophobica</name>
    <dbReference type="NCBI Taxonomy" id="40516"/>
    <lineage>
        <taxon>Bacteria</taxon>
        <taxon>Bacillati</taxon>
        <taxon>Actinomycetota</taxon>
        <taxon>Actinomycetes</taxon>
        <taxon>Mycobacteriales</taxon>
        <taxon>Gordoniaceae</taxon>
        <taxon>Gordonia</taxon>
    </lineage>
</organism>
<feature type="domain" description="Putative Flp pilus-assembly TadG-like N-terminal" evidence="2">
    <location>
        <begin position="42"/>
        <end position="86"/>
    </location>
</feature>
<accession>A0ABZ2U463</accession>
<dbReference type="Pfam" id="PF13400">
    <property type="entry name" value="Tad"/>
    <property type="match status" value="1"/>
</dbReference>
<gene>
    <name evidence="3" type="ORF">RVF87_05430</name>
</gene>
<evidence type="ECO:0000256" key="1">
    <source>
        <dbReference type="SAM" id="Phobius"/>
    </source>
</evidence>
<sequence length="153" mass="15872">MTRTRWWSWCPRTFHCFRWCGCRRERSPRASRPESNDAGFSTVAGAGVIAGLAILLVAMLYLGGAVLARHRAQSAADLSALAGASALLTGTGAGCETARRLAAEQEGAPRVVGCTVDGGDVQVRIAVAVRLGRFGVHDATAVARAGPVGPGQA</sequence>
<dbReference type="Proteomes" id="UP001479933">
    <property type="component" value="Chromosome"/>
</dbReference>
<keyword evidence="1" id="KW-0812">Transmembrane</keyword>
<dbReference type="InterPro" id="IPR021202">
    <property type="entry name" value="Rv3654c-like"/>
</dbReference>
<dbReference type="RefSeq" id="WP_084247491.1">
    <property type="nucleotide sequence ID" value="NZ_CP136137.1"/>
</dbReference>
<protein>
    <submittedName>
        <fullName evidence="3">Flp pilus-assembly TadE/G-like family protein</fullName>
    </submittedName>
</protein>
<proteinExistence type="predicted"/>
<feature type="transmembrane region" description="Helical" evidence="1">
    <location>
        <begin position="38"/>
        <end position="62"/>
    </location>
</feature>
<name>A0ABZ2U463_9ACTN</name>
<evidence type="ECO:0000313" key="3">
    <source>
        <dbReference type="EMBL" id="WYY08518.1"/>
    </source>
</evidence>
<keyword evidence="1" id="KW-0472">Membrane</keyword>